<name>A0A8H6VU02_MYCCL</name>
<dbReference type="EMBL" id="JACAZE010000027">
    <property type="protein sequence ID" value="KAF7290058.1"/>
    <property type="molecule type" value="Genomic_DNA"/>
</dbReference>
<evidence type="ECO:0000313" key="2">
    <source>
        <dbReference type="Proteomes" id="UP000613580"/>
    </source>
</evidence>
<keyword evidence="2" id="KW-1185">Reference proteome</keyword>
<proteinExistence type="predicted"/>
<reference evidence="1" key="1">
    <citation type="submission" date="2020-05" db="EMBL/GenBank/DDBJ databases">
        <title>Mycena genomes resolve the evolution of fungal bioluminescence.</title>
        <authorList>
            <person name="Tsai I.J."/>
        </authorList>
    </citation>
    <scope>NUCLEOTIDE SEQUENCE</scope>
    <source>
        <strain evidence="1">110903Hualien_Pintung</strain>
    </source>
</reference>
<comment type="caution">
    <text evidence="1">The sequence shown here is derived from an EMBL/GenBank/DDBJ whole genome shotgun (WGS) entry which is preliminary data.</text>
</comment>
<gene>
    <name evidence="1" type="ORF">HMN09_01310900</name>
</gene>
<accession>A0A8H6VU02</accession>
<dbReference type="AlphaFoldDB" id="A0A8H6VU02"/>
<sequence length="387" mass="43848">MNEHATLTEPPRPRLPLELLLLICDECETQSTLAALCRIWRGFKAPVERRLYRNVDLVGRSMATILSWCRTLRRHPRLPKLVHSLRIQLPHAIKISPEDASKIAPALVSCVNLKVLRFLREEADRQSGTDWVLEMCSFRLTEFACSYLDSFRIKKVLAKQPELRFLRVVGGPRLELLSLEAEPWGPRPELPNLVGIKGPASFFGHPHNRPLQRIEIALSYSCWIPPLEKYAGTLTTLNILLPASNAVSTGETLDSISKILPCLVHLAIVEEQLWLFPHKRQWESLPCLEAFTRLKTLSLIYRDDSMGFNSDKRQAFSGGSARDGGVVREVLGCCLEACLSLRRMTIGTEAERGVERMYTSRRSSGGTEIETTTYGYIDFEAISMFWV</sequence>
<organism evidence="1 2">
    <name type="scientific">Mycena chlorophos</name>
    <name type="common">Agaric fungus</name>
    <name type="synonym">Agaricus chlorophos</name>
    <dbReference type="NCBI Taxonomy" id="658473"/>
    <lineage>
        <taxon>Eukaryota</taxon>
        <taxon>Fungi</taxon>
        <taxon>Dikarya</taxon>
        <taxon>Basidiomycota</taxon>
        <taxon>Agaricomycotina</taxon>
        <taxon>Agaricomycetes</taxon>
        <taxon>Agaricomycetidae</taxon>
        <taxon>Agaricales</taxon>
        <taxon>Marasmiineae</taxon>
        <taxon>Mycenaceae</taxon>
        <taxon>Mycena</taxon>
    </lineage>
</organism>
<dbReference type="OrthoDB" id="3178870at2759"/>
<protein>
    <recommendedName>
        <fullName evidence="3">F-box domain-containing protein</fullName>
    </recommendedName>
</protein>
<evidence type="ECO:0000313" key="1">
    <source>
        <dbReference type="EMBL" id="KAF7290058.1"/>
    </source>
</evidence>
<evidence type="ECO:0008006" key="3">
    <source>
        <dbReference type="Google" id="ProtNLM"/>
    </source>
</evidence>
<dbReference type="Proteomes" id="UP000613580">
    <property type="component" value="Unassembled WGS sequence"/>
</dbReference>